<evidence type="ECO:0000313" key="3">
    <source>
        <dbReference type="EMBL" id="SHF36690.1"/>
    </source>
</evidence>
<dbReference type="CDD" id="cd00761">
    <property type="entry name" value="Glyco_tranf_GTA_type"/>
    <property type="match status" value="1"/>
</dbReference>
<dbReference type="RefSeq" id="WP_029142804.1">
    <property type="nucleotide sequence ID" value="NZ_ALAS01000288.1"/>
</dbReference>
<keyword evidence="3" id="KW-0808">Transferase</keyword>
<evidence type="ECO:0000313" key="4">
    <source>
        <dbReference type="Proteomes" id="UP000184029"/>
    </source>
</evidence>
<dbReference type="InterPro" id="IPR001173">
    <property type="entry name" value="Glyco_trans_2-like"/>
</dbReference>
<proteinExistence type="inferred from homology"/>
<sequence length="505" mass="58347">MKVSVILPVYNVANYLDDCMESLARQTLPTYEIIAVDDGSKDGSRKVLKKWAARLPQLKIIRQKHSGAPGGPRNKGLALATGDYIHFLDPDDYIDHDFYESSFACIRKHDPDIVVTNRYKFNSRQKWQVYTFKLLGLFEESRLTNLYETKNLIHNLGPANKIFKRDFLTRNGLRFLEGCRFEDVHFITCCLYLAKKVFIHCGTHYHWRKRESLRNLSITQKNFMFRAVADRVRIHREIDRFLMAQGLLGHRYIKDIRAILDFTRYASNLYRYLPHARRRFFPLVNHYLQDIDERAFDYVPEPELVRARYFFLRNGMPFEFAATASVSRGYLPVTPDGCFDFRAFKGKHAFDHLLPDSVRVPPGLQPEKAELLAADLCNRALSLKGFGQIGYVPPRSKQDAGITVILQNRTTKEERRIPAVIRLLPQRRMRFVAAVDVALLADWLALQQTADLFLEIRAGTLLKKLRLHADPHAKLGNYGRCGKLTVTKYGNVSIVPAAVEQRKRA</sequence>
<dbReference type="Pfam" id="PF00535">
    <property type="entry name" value="Glycos_transf_2"/>
    <property type="match status" value="1"/>
</dbReference>
<dbReference type="EMBL" id="FQUB01000035">
    <property type="protein sequence ID" value="SHF36690.1"/>
    <property type="molecule type" value="Genomic_DNA"/>
</dbReference>
<dbReference type="Proteomes" id="UP000184029">
    <property type="component" value="Unassembled WGS sequence"/>
</dbReference>
<evidence type="ECO:0000256" key="1">
    <source>
        <dbReference type="ARBA" id="ARBA00006739"/>
    </source>
</evidence>
<comment type="similarity">
    <text evidence="1">Belongs to the glycosyltransferase 2 family.</text>
</comment>
<feature type="domain" description="Glycosyltransferase 2-like" evidence="2">
    <location>
        <begin position="4"/>
        <end position="167"/>
    </location>
</feature>
<dbReference type="SUPFAM" id="SSF53448">
    <property type="entry name" value="Nucleotide-diphospho-sugar transferases"/>
    <property type="match status" value="1"/>
</dbReference>
<dbReference type="KEGG" id="bcoa:BF29_2752"/>
<dbReference type="InterPro" id="IPR029044">
    <property type="entry name" value="Nucleotide-diphossugar_trans"/>
</dbReference>
<evidence type="ECO:0000259" key="2">
    <source>
        <dbReference type="Pfam" id="PF00535"/>
    </source>
</evidence>
<name>A0A8B4BUY2_HEYCO</name>
<dbReference type="GO" id="GO:0016758">
    <property type="term" value="F:hexosyltransferase activity"/>
    <property type="evidence" value="ECO:0007669"/>
    <property type="project" value="UniProtKB-ARBA"/>
</dbReference>
<dbReference type="PANTHER" id="PTHR22916">
    <property type="entry name" value="GLYCOSYLTRANSFERASE"/>
    <property type="match status" value="1"/>
</dbReference>
<reference evidence="3 4" key="1">
    <citation type="submission" date="2016-11" db="EMBL/GenBank/DDBJ databases">
        <authorList>
            <person name="Varghese N."/>
            <person name="Submissions S."/>
        </authorList>
    </citation>
    <scope>NUCLEOTIDE SEQUENCE [LARGE SCALE GENOMIC DNA]</scope>
    <source>
        <strain evidence="3 4">DSM 1</strain>
    </source>
</reference>
<comment type="caution">
    <text evidence="3">The sequence shown here is derived from an EMBL/GenBank/DDBJ whole genome shotgun (WGS) entry which is preliminary data.</text>
</comment>
<protein>
    <submittedName>
        <fullName evidence="3">Glycosyltransferase involved in cell wall bisynthesis</fullName>
    </submittedName>
</protein>
<accession>A0A8B4BUY2</accession>
<dbReference type="Gene3D" id="3.90.550.10">
    <property type="entry name" value="Spore Coat Polysaccharide Biosynthesis Protein SpsA, Chain A"/>
    <property type="match status" value="1"/>
</dbReference>
<dbReference type="GeneID" id="29813625"/>
<dbReference type="AlphaFoldDB" id="A0A8B4BUY2"/>
<dbReference type="PANTHER" id="PTHR22916:SF3">
    <property type="entry name" value="UDP-GLCNAC:BETAGAL BETA-1,3-N-ACETYLGLUCOSAMINYLTRANSFERASE-LIKE PROTEIN 1"/>
    <property type="match status" value="1"/>
</dbReference>
<gene>
    <name evidence="3" type="ORF">SAMN02745208_01875</name>
</gene>
<organism evidence="3 4">
    <name type="scientific">Heyndrickxia coagulans DSM 1 = ATCC 7050</name>
    <dbReference type="NCBI Taxonomy" id="1121088"/>
    <lineage>
        <taxon>Bacteria</taxon>
        <taxon>Bacillati</taxon>
        <taxon>Bacillota</taxon>
        <taxon>Bacilli</taxon>
        <taxon>Bacillales</taxon>
        <taxon>Bacillaceae</taxon>
        <taxon>Heyndrickxia</taxon>
    </lineage>
</organism>